<evidence type="ECO:0000313" key="1">
    <source>
        <dbReference type="EMBL" id="CCD55869.1"/>
    </source>
</evidence>
<reference evidence="2" key="1">
    <citation type="journal article" date="2011" name="PLoS Genet.">
        <title>Genomic analysis of the necrotrophic fungal pathogens Sclerotinia sclerotiorum and Botrytis cinerea.</title>
        <authorList>
            <person name="Amselem J."/>
            <person name="Cuomo C.A."/>
            <person name="van Kan J.A."/>
            <person name="Viaud M."/>
            <person name="Benito E.P."/>
            <person name="Couloux A."/>
            <person name="Coutinho P.M."/>
            <person name="de Vries R.P."/>
            <person name="Dyer P.S."/>
            <person name="Fillinger S."/>
            <person name="Fournier E."/>
            <person name="Gout L."/>
            <person name="Hahn M."/>
            <person name="Kohn L."/>
            <person name="Lapalu N."/>
            <person name="Plummer K.M."/>
            <person name="Pradier J.M."/>
            <person name="Quevillon E."/>
            <person name="Sharon A."/>
            <person name="Simon A."/>
            <person name="ten Have A."/>
            <person name="Tudzynski B."/>
            <person name="Tudzynski P."/>
            <person name="Wincker P."/>
            <person name="Andrew M."/>
            <person name="Anthouard V."/>
            <person name="Beever R.E."/>
            <person name="Beffa R."/>
            <person name="Benoit I."/>
            <person name="Bouzid O."/>
            <person name="Brault B."/>
            <person name="Chen Z."/>
            <person name="Choquer M."/>
            <person name="Collemare J."/>
            <person name="Cotton P."/>
            <person name="Danchin E.G."/>
            <person name="Da Silva C."/>
            <person name="Gautier A."/>
            <person name="Giraud C."/>
            <person name="Giraud T."/>
            <person name="Gonzalez C."/>
            <person name="Grossetete S."/>
            <person name="Guldener U."/>
            <person name="Henrissat B."/>
            <person name="Howlett B.J."/>
            <person name="Kodira C."/>
            <person name="Kretschmer M."/>
            <person name="Lappartient A."/>
            <person name="Leroch M."/>
            <person name="Levis C."/>
            <person name="Mauceli E."/>
            <person name="Neuveglise C."/>
            <person name="Oeser B."/>
            <person name="Pearson M."/>
            <person name="Poulain J."/>
            <person name="Poussereau N."/>
            <person name="Quesneville H."/>
            <person name="Rascle C."/>
            <person name="Schumacher J."/>
            <person name="Segurens B."/>
            <person name="Sexton A."/>
            <person name="Silva E."/>
            <person name="Sirven C."/>
            <person name="Soanes D.M."/>
            <person name="Talbot N.J."/>
            <person name="Templeton M."/>
            <person name="Yandava C."/>
            <person name="Yarden O."/>
            <person name="Zeng Q."/>
            <person name="Rollins J.A."/>
            <person name="Lebrun M.H."/>
            <person name="Dickman M."/>
        </authorList>
    </citation>
    <scope>NUCLEOTIDE SEQUENCE [LARGE SCALE GENOMIC DNA]</scope>
    <source>
        <strain evidence="2">T4</strain>
    </source>
</reference>
<protein>
    <submittedName>
        <fullName evidence="1">Uncharacterized protein</fullName>
    </submittedName>
</protein>
<dbReference type="HOGENOM" id="CLU_3013986_0_0_1"/>
<dbReference type="AlphaFoldDB" id="G2YW71"/>
<dbReference type="EMBL" id="FQ790358">
    <property type="protein sequence ID" value="CCD55869.1"/>
    <property type="molecule type" value="Genomic_DNA"/>
</dbReference>
<organism evidence="1 2">
    <name type="scientific">Botryotinia fuckeliana (strain T4)</name>
    <name type="common">Noble rot fungus</name>
    <name type="synonym">Botrytis cinerea</name>
    <dbReference type="NCBI Taxonomy" id="999810"/>
    <lineage>
        <taxon>Eukaryota</taxon>
        <taxon>Fungi</taxon>
        <taxon>Dikarya</taxon>
        <taxon>Ascomycota</taxon>
        <taxon>Pezizomycotina</taxon>
        <taxon>Leotiomycetes</taxon>
        <taxon>Helotiales</taxon>
        <taxon>Sclerotiniaceae</taxon>
        <taxon>Botrytis</taxon>
    </lineage>
</organism>
<accession>G2YW71</accession>
<gene>
    <name evidence="1" type="ORF">BofuT4_P150010.1</name>
</gene>
<dbReference type="InParanoid" id="G2YW71"/>
<proteinExistence type="predicted"/>
<dbReference type="Proteomes" id="UP000008177">
    <property type="component" value="Unplaced contigs"/>
</dbReference>
<sequence>MADMSQSQKEVKSIKKRIWASRCLVSNFESLVVFDSSRFSSDLTISTNPEMNGYDC</sequence>
<evidence type="ECO:0000313" key="2">
    <source>
        <dbReference type="Proteomes" id="UP000008177"/>
    </source>
</evidence>
<name>G2YW71_BOTF4</name>